<dbReference type="InterPro" id="IPR054222">
    <property type="entry name" value="DUF6942"/>
</dbReference>
<sequence>MKHGWGLGDANAMLRVYVAKRPPMQEYSQLSGIQPLCRGEIDSINQACGNGWRKLFNVYAKLVQALPEALQPLKQASTSWQSYRDQHLLQAGSGTALLFSAPQLEPASNTLHIIAGRTHAKALLANGLIAQLDWLDHEFAMDKQQRLLVCPYFDYRQLSNEKIERLCGLIERITD</sequence>
<accession>A0ABT9GST7</accession>
<dbReference type="Proteomes" id="UP001236258">
    <property type="component" value="Unassembled WGS sequence"/>
</dbReference>
<evidence type="ECO:0000313" key="1">
    <source>
        <dbReference type="EMBL" id="MDP4530029.1"/>
    </source>
</evidence>
<reference evidence="1 2" key="1">
    <citation type="submission" date="2023-08" db="EMBL/GenBank/DDBJ databases">
        <authorList>
            <person name="Joshi A."/>
            <person name="Thite S."/>
        </authorList>
    </citation>
    <scope>NUCLEOTIDE SEQUENCE [LARGE SCALE GENOMIC DNA]</scope>
    <source>
        <strain evidence="1 2">1E1</strain>
    </source>
</reference>
<proteinExistence type="predicted"/>
<organism evidence="1 2">
    <name type="scientific">Alkalimonas delamerensis</name>
    <dbReference type="NCBI Taxonomy" id="265981"/>
    <lineage>
        <taxon>Bacteria</taxon>
        <taxon>Pseudomonadati</taxon>
        <taxon>Pseudomonadota</taxon>
        <taxon>Gammaproteobacteria</taxon>
        <taxon>Alkalimonas</taxon>
    </lineage>
</organism>
<dbReference type="EMBL" id="JAUZVY010000006">
    <property type="protein sequence ID" value="MDP4530029.1"/>
    <property type="molecule type" value="Genomic_DNA"/>
</dbReference>
<dbReference type="RefSeq" id="WP_305946076.1">
    <property type="nucleotide sequence ID" value="NZ_JAUZVY010000006.1"/>
</dbReference>
<dbReference type="Pfam" id="PF22098">
    <property type="entry name" value="DUF6942"/>
    <property type="match status" value="1"/>
</dbReference>
<protein>
    <submittedName>
        <fullName evidence="1">Uncharacterized protein</fullName>
    </submittedName>
</protein>
<gene>
    <name evidence="1" type="ORF">Q3O59_13445</name>
</gene>
<name>A0ABT9GST7_9GAMM</name>
<keyword evidence="2" id="KW-1185">Reference proteome</keyword>
<evidence type="ECO:0000313" key="2">
    <source>
        <dbReference type="Proteomes" id="UP001236258"/>
    </source>
</evidence>
<comment type="caution">
    <text evidence="1">The sequence shown here is derived from an EMBL/GenBank/DDBJ whole genome shotgun (WGS) entry which is preliminary data.</text>
</comment>